<evidence type="ECO:0000256" key="1">
    <source>
        <dbReference type="ARBA" id="ARBA00023242"/>
    </source>
</evidence>
<name>A0AAI9ZP91_9PEZI</name>
<proteinExistence type="predicted"/>
<feature type="compositionally biased region" description="Basic and acidic residues" evidence="2">
    <location>
        <begin position="299"/>
        <end position="312"/>
    </location>
</feature>
<dbReference type="GO" id="GO:0008270">
    <property type="term" value="F:zinc ion binding"/>
    <property type="evidence" value="ECO:0007669"/>
    <property type="project" value="InterPro"/>
</dbReference>
<gene>
    <name evidence="4" type="ORF">BDP81DRAFT_40547</name>
</gene>
<dbReference type="GO" id="GO:0003700">
    <property type="term" value="F:DNA-binding transcription factor activity"/>
    <property type="evidence" value="ECO:0007669"/>
    <property type="project" value="InterPro"/>
</dbReference>
<dbReference type="GeneID" id="85473798"/>
<comment type="caution">
    <text evidence="4">The sequence shown here is derived from an EMBL/GenBank/DDBJ whole genome shotgun (WGS) entry which is preliminary data.</text>
</comment>
<feature type="compositionally biased region" description="Basic and acidic residues" evidence="2">
    <location>
        <begin position="583"/>
        <end position="606"/>
    </location>
</feature>
<keyword evidence="1" id="KW-0539">Nucleus</keyword>
<feature type="compositionally biased region" description="Basic and acidic residues" evidence="2">
    <location>
        <begin position="44"/>
        <end position="58"/>
    </location>
</feature>
<dbReference type="PANTHER" id="PTHR46910:SF9">
    <property type="entry name" value="MISCELLANEOUS ZN(II)2CYS6 TRANSCRIPTION FACTOR (EUROFUNG)"/>
    <property type="match status" value="1"/>
</dbReference>
<feature type="region of interest" description="Disordered" evidence="2">
    <location>
        <begin position="575"/>
        <end position="668"/>
    </location>
</feature>
<evidence type="ECO:0000259" key="3">
    <source>
        <dbReference type="SMART" id="SM00906"/>
    </source>
</evidence>
<evidence type="ECO:0000313" key="4">
    <source>
        <dbReference type="EMBL" id="KAK1635656.1"/>
    </source>
</evidence>
<dbReference type="EMBL" id="JAHMHQ010000012">
    <property type="protein sequence ID" value="KAK1635656.1"/>
    <property type="molecule type" value="Genomic_DNA"/>
</dbReference>
<reference evidence="4" key="1">
    <citation type="submission" date="2021-06" db="EMBL/GenBank/DDBJ databases">
        <title>Comparative genomics, transcriptomics and evolutionary studies reveal genomic signatures of adaptation to plant cell wall in hemibiotrophic fungi.</title>
        <authorList>
            <consortium name="DOE Joint Genome Institute"/>
            <person name="Baroncelli R."/>
            <person name="Diaz J.F."/>
            <person name="Benocci T."/>
            <person name="Peng M."/>
            <person name="Battaglia E."/>
            <person name="Haridas S."/>
            <person name="Andreopoulos W."/>
            <person name="Labutti K."/>
            <person name="Pangilinan J."/>
            <person name="Floch G.L."/>
            <person name="Makela M.R."/>
            <person name="Henrissat B."/>
            <person name="Grigoriev I.V."/>
            <person name="Crouch J.A."/>
            <person name="De Vries R.P."/>
            <person name="Sukno S.A."/>
            <person name="Thon M.R."/>
        </authorList>
    </citation>
    <scope>NUCLEOTIDE SEQUENCE</scope>
    <source>
        <strain evidence="4">CBS 102054</strain>
    </source>
</reference>
<dbReference type="GO" id="GO:0006351">
    <property type="term" value="P:DNA-templated transcription"/>
    <property type="evidence" value="ECO:0007669"/>
    <property type="project" value="InterPro"/>
</dbReference>
<sequence>MAPEIGSLRALANGESQFVGSSSGVFFINTVRRAFSTAEGTEADDGRHAVGADTRDDPSPEDCIVGDSDRNDQQPSRGRPDCRSAGRPNQESDAETSPLPSGIDIMTDMSSLPEYTVARDLVLTYFRIWHPLVPFLQGPECLANLENLYAPDFNKRSSRSLCQFVIFKCILNVAKLDTDGPLDLGLATIRSPSDLLPTLSILALRCDTISIQALLASQVYFVSTMSLRHASSVSGLLSKSIFQSGMHRCPVRYDHLSPDERSMRKRIFWSFYVLDRFISQSLGHPNGIQDSDIDVCPPGRRDLHEPVSKSDLHGQAENTILHLPANHPERLASSPPDRNQSTETSPEVEEEQGRHEEAGTGPPASSMSPKAAAIMRHRRETQAVLDHHVRHSQLVGRVLEVFHKSIHARDMDNQTILFLKADVMAYGNDLTEPRFSSALQDIPQLTPDPTVFPFVSYYYTILLLNRPSLSLDSRRAEFRDALQTCINAAYAILRIIEQYSDLGGPLFWPGYMSAVWMSGLVLALAARLKVCNVTKAKSGIESSLQLLNKLTKRWAMARHCREVLSVLLRGIEEGPRAHKRARKDTTECSDHEDGPRSTNHGHDVTQKRAKRSKGRITVADDSRRQDQPANLGSISPRRQLPMPHVIHGDQSLFPPQRLRDGSGVSRLHESQRQNLFSFETPDFNLNSPRPNQNQLYQGEDSQLFSTPDLNFQNNISSMGSHFAPIPTTFPDRNRNPSNQIMDGQFGVADNFFDIFDGATWGSLLDIVNDAGAETQYQY</sequence>
<keyword evidence="5" id="KW-1185">Reference proteome</keyword>
<dbReference type="Pfam" id="PF04082">
    <property type="entry name" value="Fungal_trans"/>
    <property type="match status" value="1"/>
</dbReference>
<feature type="region of interest" description="Disordered" evidence="2">
    <location>
        <begin position="288"/>
        <end position="312"/>
    </location>
</feature>
<dbReference type="CDD" id="cd12148">
    <property type="entry name" value="fungal_TF_MHR"/>
    <property type="match status" value="1"/>
</dbReference>
<dbReference type="SMART" id="SM00906">
    <property type="entry name" value="Fungal_trans"/>
    <property type="match status" value="1"/>
</dbReference>
<feature type="domain" description="Xylanolytic transcriptional activator regulatory" evidence="3">
    <location>
        <begin position="230"/>
        <end position="304"/>
    </location>
</feature>
<feature type="compositionally biased region" description="Polar residues" evidence="2">
    <location>
        <begin position="336"/>
        <end position="345"/>
    </location>
</feature>
<dbReference type="Proteomes" id="UP001243989">
    <property type="component" value="Unassembled WGS sequence"/>
</dbReference>
<protein>
    <submittedName>
        <fullName evidence="4">Zn(II)2Cys6 transcription factor</fullName>
    </submittedName>
</protein>
<evidence type="ECO:0000313" key="5">
    <source>
        <dbReference type="Proteomes" id="UP001243989"/>
    </source>
</evidence>
<dbReference type="InterPro" id="IPR007219">
    <property type="entry name" value="XnlR_reg_dom"/>
</dbReference>
<evidence type="ECO:0000256" key="2">
    <source>
        <dbReference type="SAM" id="MobiDB-lite"/>
    </source>
</evidence>
<organism evidence="4 5">
    <name type="scientific">Colletotrichum phormii</name>
    <dbReference type="NCBI Taxonomy" id="359342"/>
    <lineage>
        <taxon>Eukaryota</taxon>
        <taxon>Fungi</taxon>
        <taxon>Dikarya</taxon>
        <taxon>Ascomycota</taxon>
        <taxon>Pezizomycotina</taxon>
        <taxon>Sordariomycetes</taxon>
        <taxon>Hypocreomycetidae</taxon>
        <taxon>Glomerellales</taxon>
        <taxon>Glomerellaceae</taxon>
        <taxon>Colletotrichum</taxon>
        <taxon>Colletotrichum acutatum species complex</taxon>
    </lineage>
</organism>
<dbReference type="InterPro" id="IPR050987">
    <property type="entry name" value="AtrR-like"/>
</dbReference>
<dbReference type="PANTHER" id="PTHR46910">
    <property type="entry name" value="TRANSCRIPTION FACTOR PDR1"/>
    <property type="match status" value="1"/>
</dbReference>
<feature type="region of interest" description="Disordered" evidence="2">
    <location>
        <begin position="327"/>
        <end position="370"/>
    </location>
</feature>
<dbReference type="AlphaFoldDB" id="A0AAI9ZP91"/>
<accession>A0AAI9ZP91</accession>
<dbReference type="RefSeq" id="XP_060444263.1">
    <property type="nucleotide sequence ID" value="XM_060588936.1"/>
</dbReference>
<dbReference type="GO" id="GO:0003677">
    <property type="term" value="F:DNA binding"/>
    <property type="evidence" value="ECO:0007669"/>
    <property type="project" value="InterPro"/>
</dbReference>
<feature type="region of interest" description="Disordered" evidence="2">
    <location>
        <begin position="38"/>
        <end position="102"/>
    </location>
</feature>
<feature type="compositionally biased region" description="Basic and acidic residues" evidence="2">
    <location>
        <begin position="67"/>
        <end position="84"/>
    </location>
</feature>